<evidence type="ECO:0000256" key="2">
    <source>
        <dbReference type="ARBA" id="ARBA00004815"/>
    </source>
</evidence>
<dbReference type="FunFam" id="2.40.50.140:FF:000004">
    <property type="entry name" value="Elongation factor P"/>
    <property type="match status" value="1"/>
</dbReference>
<dbReference type="InterPro" id="IPR020599">
    <property type="entry name" value="Transl_elong_fac_P/YeiP"/>
</dbReference>
<dbReference type="GO" id="GO:0005829">
    <property type="term" value="C:cytosol"/>
    <property type="evidence" value="ECO:0007669"/>
    <property type="project" value="UniProtKB-ARBA"/>
</dbReference>
<dbReference type="SMART" id="SM01185">
    <property type="entry name" value="EFP"/>
    <property type="match status" value="1"/>
</dbReference>
<keyword evidence="5 7" id="KW-0251">Elongation factor</keyword>
<dbReference type="SMART" id="SM00841">
    <property type="entry name" value="Elong-fact-P_C"/>
    <property type="match status" value="1"/>
</dbReference>
<dbReference type="SUPFAM" id="SSF50104">
    <property type="entry name" value="Translation proteins SH3-like domain"/>
    <property type="match status" value="1"/>
</dbReference>
<dbReference type="HAMAP" id="MF_00141">
    <property type="entry name" value="EF_P"/>
    <property type="match status" value="1"/>
</dbReference>
<dbReference type="Pfam" id="PF08207">
    <property type="entry name" value="EFP_N"/>
    <property type="match status" value="1"/>
</dbReference>
<dbReference type="PANTHER" id="PTHR30053">
    <property type="entry name" value="ELONGATION FACTOR P"/>
    <property type="match status" value="1"/>
</dbReference>
<comment type="caution">
    <text evidence="12">The sequence shown here is derived from an EMBL/GenBank/DDBJ whole genome shotgun (WGS) entry which is preliminary data.</text>
</comment>
<keyword evidence="13" id="KW-1185">Reference proteome</keyword>
<dbReference type="NCBIfam" id="TIGR00038">
    <property type="entry name" value="efp"/>
    <property type="match status" value="1"/>
</dbReference>
<proteinExistence type="inferred from homology"/>
<dbReference type="PROSITE" id="PS01275">
    <property type="entry name" value="EFP"/>
    <property type="match status" value="1"/>
</dbReference>
<dbReference type="PANTHER" id="PTHR30053:SF14">
    <property type="entry name" value="TRANSLATION ELONGATION FACTOR KOW-LIKE DOMAIN-CONTAINING PROTEIN"/>
    <property type="match status" value="1"/>
</dbReference>
<dbReference type="NCBIfam" id="NF001810">
    <property type="entry name" value="PRK00529.1"/>
    <property type="match status" value="1"/>
</dbReference>
<comment type="similarity">
    <text evidence="3 7 9">Belongs to the elongation factor P family.</text>
</comment>
<dbReference type="Proteomes" id="UP000253941">
    <property type="component" value="Unassembled WGS sequence"/>
</dbReference>
<evidence type="ECO:0000313" key="12">
    <source>
        <dbReference type="EMBL" id="RDD61986.1"/>
    </source>
</evidence>
<gene>
    <name evidence="7 12" type="primary">efp</name>
    <name evidence="12" type="ORF">DRB17_10175</name>
</gene>
<dbReference type="CDD" id="cd05794">
    <property type="entry name" value="S1_EF-P_repeat_2"/>
    <property type="match status" value="1"/>
</dbReference>
<dbReference type="FunFam" id="2.30.30.30:FF:000003">
    <property type="entry name" value="Elongation factor P"/>
    <property type="match status" value="1"/>
</dbReference>
<dbReference type="GO" id="GO:0043043">
    <property type="term" value="P:peptide biosynthetic process"/>
    <property type="evidence" value="ECO:0007669"/>
    <property type="project" value="InterPro"/>
</dbReference>
<dbReference type="SUPFAM" id="SSF50249">
    <property type="entry name" value="Nucleic acid-binding proteins"/>
    <property type="match status" value="2"/>
</dbReference>
<accession>A0A369TGF6</accession>
<keyword evidence="4 7" id="KW-0963">Cytoplasm</keyword>
<dbReference type="RefSeq" id="WP_114582230.1">
    <property type="nucleotide sequence ID" value="NZ_QPMH01000008.1"/>
</dbReference>
<dbReference type="UniPathway" id="UPA00345"/>
<evidence type="ECO:0000313" key="13">
    <source>
        <dbReference type="Proteomes" id="UP000253941"/>
    </source>
</evidence>
<dbReference type="CDD" id="cd04470">
    <property type="entry name" value="S1_EF-P_repeat_1"/>
    <property type="match status" value="1"/>
</dbReference>
<comment type="function">
    <text evidence="7">Involved in peptide bond synthesis. Stimulates efficient translation and peptide-bond synthesis on native or reconstituted 70S ribosomes in vitro. Probably functions indirectly by altering the affinity of the ribosome for aminoacyl-tRNA, thus increasing their reactivity as acceptors for peptidyl transferase.</text>
</comment>
<dbReference type="InterPro" id="IPR012340">
    <property type="entry name" value="NA-bd_OB-fold"/>
</dbReference>
<feature type="domain" description="Elongation factor P C-terminal" evidence="10">
    <location>
        <begin position="131"/>
        <end position="186"/>
    </location>
</feature>
<evidence type="ECO:0000256" key="3">
    <source>
        <dbReference type="ARBA" id="ARBA00009479"/>
    </source>
</evidence>
<evidence type="ECO:0000256" key="7">
    <source>
        <dbReference type="HAMAP-Rule" id="MF_00141"/>
    </source>
</evidence>
<dbReference type="EMBL" id="QPMH01000008">
    <property type="protein sequence ID" value="RDD61986.1"/>
    <property type="molecule type" value="Genomic_DNA"/>
</dbReference>
<evidence type="ECO:0000256" key="9">
    <source>
        <dbReference type="RuleBase" id="RU004389"/>
    </source>
</evidence>
<dbReference type="InterPro" id="IPR015365">
    <property type="entry name" value="Elong-fact-P_C"/>
</dbReference>
<dbReference type="Pfam" id="PF09285">
    <property type="entry name" value="Elong-fact-P_C"/>
    <property type="match status" value="1"/>
</dbReference>
<feature type="domain" description="Translation elongation factor P/YeiP central" evidence="11">
    <location>
        <begin position="69"/>
        <end position="123"/>
    </location>
</feature>
<dbReference type="InterPro" id="IPR011768">
    <property type="entry name" value="Transl_elongation_fac_P"/>
</dbReference>
<dbReference type="InterPro" id="IPR013185">
    <property type="entry name" value="Transl_elong_KOW-like"/>
</dbReference>
<sequence length="189" mass="21432">MPKIDGNELRPGYVIEHKGRVWRVMKTEHVKPGKGGAFMQAELRDLFDGSKTNERFRASESLERVRLEQRPYQFLYQDGEHYAFMDTETFEQITVDGELIGEPARFLTEGMQVEIEFYEETPLGVTLPETVTLDIEHADPVVKGQTASSSYKPAVLENGVRIMVPPHVESGQRVVVKTEDGSYVEKVNA</sequence>
<dbReference type="GO" id="GO:0003746">
    <property type="term" value="F:translation elongation factor activity"/>
    <property type="evidence" value="ECO:0007669"/>
    <property type="project" value="UniProtKB-UniRule"/>
</dbReference>
<evidence type="ECO:0000259" key="11">
    <source>
        <dbReference type="SMART" id="SM01185"/>
    </source>
</evidence>
<dbReference type="InterPro" id="IPR008991">
    <property type="entry name" value="Translation_prot_SH3-like_sf"/>
</dbReference>
<evidence type="ECO:0000256" key="4">
    <source>
        <dbReference type="ARBA" id="ARBA00022490"/>
    </source>
</evidence>
<dbReference type="Gene3D" id="2.30.30.30">
    <property type="match status" value="1"/>
</dbReference>
<organism evidence="12 13">
    <name type="scientific">Ferruginivarius sediminum</name>
    <dbReference type="NCBI Taxonomy" id="2661937"/>
    <lineage>
        <taxon>Bacteria</taxon>
        <taxon>Pseudomonadati</taxon>
        <taxon>Pseudomonadota</taxon>
        <taxon>Alphaproteobacteria</taxon>
        <taxon>Rhodospirillales</taxon>
        <taxon>Rhodospirillaceae</taxon>
        <taxon>Ferruginivarius</taxon>
    </lineage>
</organism>
<protein>
    <recommendedName>
        <fullName evidence="7 8">Elongation factor P</fullName>
        <shortName evidence="7">EF-P</shortName>
    </recommendedName>
</protein>
<dbReference type="FunFam" id="2.40.50.140:FF:000009">
    <property type="entry name" value="Elongation factor P"/>
    <property type="match status" value="1"/>
</dbReference>
<keyword evidence="6 7" id="KW-0648">Protein biosynthesis</keyword>
<comment type="subcellular location">
    <subcellularLocation>
        <location evidence="1 7">Cytoplasm</location>
    </subcellularLocation>
</comment>
<evidence type="ECO:0000259" key="10">
    <source>
        <dbReference type="SMART" id="SM00841"/>
    </source>
</evidence>
<dbReference type="InterPro" id="IPR013852">
    <property type="entry name" value="Transl_elong_P/YeiP_CS"/>
</dbReference>
<name>A0A369TGF6_9PROT</name>
<reference evidence="12 13" key="1">
    <citation type="submission" date="2018-07" db="EMBL/GenBank/DDBJ databases">
        <title>Venubactetium sediminum gen. nov., sp. nov., isolated from a marine solar saltern.</title>
        <authorList>
            <person name="Wang S."/>
        </authorList>
    </citation>
    <scope>NUCLEOTIDE SEQUENCE [LARGE SCALE GENOMIC DNA]</scope>
    <source>
        <strain evidence="12 13">WD2A32</strain>
    </source>
</reference>
<dbReference type="PIRSF" id="PIRSF005901">
    <property type="entry name" value="EF-P"/>
    <property type="match status" value="1"/>
</dbReference>
<evidence type="ECO:0000256" key="5">
    <source>
        <dbReference type="ARBA" id="ARBA00022768"/>
    </source>
</evidence>
<dbReference type="Pfam" id="PF01132">
    <property type="entry name" value="EFP"/>
    <property type="match status" value="1"/>
</dbReference>
<dbReference type="InterPro" id="IPR001059">
    <property type="entry name" value="Transl_elong_P/YeiP_cen"/>
</dbReference>
<dbReference type="AlphaFoldDB" id="A0A369TGF6"/>
<dbReference type="InterPro" id="IPR014722">
    <property type="entry name" value="Rib_uL2_dom2"/>
</dbReference>
<evidence type="ECO:0000256" key="8">
    <source>
        <dbReference type="NCBIfam" id="TIGR00038"/>
    </source>
</evidence>
<dbReference type="Gene3D" id="2.40.50.140">
    <property type="entry name" value="Nucleic acid-binding proteins"/>
    <property type="match status" value="2"/>
</dbReference>
<evidence type="ECO:0000256" key="6">
    <source>
        <dbReference type="ARBA" id="ARBA00022917"/>
    </source>
</evidence>
<comment type="pathway">
    <text evidence="2 7">Protein biosynthesis; polypeptide chain elongation.</text>
</comment>
<evidence type="ECO:0000256" key="1">
    <source>
        <dbReference type="ARBA" id="ARBA00004496"/>
    </source>
</evidence>